<dbReference type="EMBL" id="KK915216">
    <property type="protein sequence ID" value="KDP23214.1"/>
    <property type="molecule type" value="Genomic_DNA"/>
</dbReference>
<keyword evidence="2" id="KW-1185">Reference proteome</keyword>
<organism evidence="1 2">
    <name type="scientific">Jatropha curcas</name>
    <name type="common">Barbados nut</name>
    <dbReference type="NCBI Taxonomy" id="180498"/>
    <lineage>
        <taxon>Eukaryota</taxon>
        <taxon>Viridiplantae</taxon>
        <taxon>Streptophyta</taxon>
        <taxon>Embryophyta</taxon>
        <taxon>Tracheophyta</taxon>
        <taxon>Spermatophyta</taxon>
        <taxon>Magnoliopsida</taxon>
        <taxon>eudicotyledons</taxon>
        <taxon>Gunneridae</taxon>
        <taxon>Pentapetalae</taxon>
        <taxon>rosids</taxon>
        <taxon>fabids</taxon>
        <taxon>Malpighiales</taxon>
        <taxon>Euphorbiaceae</taxon>
        <taxon>Crotonoideae</taxon>
        <taxon>Jatropheae</taxon>
        <taxon>Jatropha</taxon>
    </lineage>
</organism>
<evidence type="ECO:0000313" key="1">
    <source>
        <dbReference type="EMBL" id="KDP23214.1"/>
    </source>
</evidence>
<proteinExistence type="predicted"/>
<dbReference type="Proteomes" id="UP000027138">
    <property type="component" value="Unassembled WGS sequence"/>
</dbReference>
<dbReference type="OrthoDB" id="1493087at2759"/>
<protein>
    <recommendedName>
        <fullName evidence="3">Aminotransferase-like plant mobile domain-containing protein</fullName>
    </recommendedName>
</protein>
<reference evidence="1 2" key="1">
    <citation type="journal article" date="2014" name="PLoS ONE">
        <title>Global Analysis of Gene Expression Profiles in Physic Nut (Jatropha curcas L.) Seedlings Exposed to Salt Stress.</title>
        <authorList>
            <person name="Zhang L."/>
            <person name="Zhang C."/>
            <person name="Wu P."/>
            <person name="Chen Y."/>
            <person name="Li M."/>
            <person name="Jiang H."/>
            <person name="Wu G."/>
        </authorList>
    </citation>
    <scope>NUCLEOTIDE SEQUENCE [LARGE SCALE GENOMIC DNA]</scope>
    <source>
        <strain evidence="2">cv. GZQX0401</strain>
        <tissue evidence="1">Young leaves</tissue>
    </source>
</reference>
<sequence length="127" mass="14281">METLGAVPDIPTFDGEPVPVSRNPLTSWTRPLQLLPSPGTEFPVRYETSQMRSFQTEDSRIKLDVGESSVAEILIEIFDQHNPVGAIIGPSYLGYLRHLDIGRSSHKELLGALAERWWDTTNTFHFS</sequence>
<evidence type="ECO:0000313" key="2">
    <source>
        <dbReference type="Proteomes" id="UP000027138"/>
    </source>
</evidence>
<gene>
    <name evidence="1" type="ORF">JCGZ_00184</name>
</gene>
<evidence type="ECO:0008006" key="3">
    <source>
        <dbReference type="Google" id="ProtNLM"/>
    </source>
</evidence>
<dbReference type="AlphaFoldDB" id="A0A067JUP2"/>
<accession>A0A067JUP2</accession>
<name>A0A067JUP2_JATCU</name>